<dbReference type="RefSeq" id="WP_211802322.1">
    <property type="nucleotide sequence ID" value="NZ_JAGSCS010000016.1"/>
</dbReference>
<dbReference type="Gene3D" id="3.40.50.150">
    <property type="entry name" value="Vaccinia Virus protein VP39"/>
    <property type="match status" value="1"/>
</dbReference>
<reference evidence="1" key="1">
    <citation type="submission" date="2021-04" db="EMBL/GenBank/DDBJ databases">
        <title>Proteiniclasticum sedimins sp. nov., an obligate anaerobic bacterium isolated from anaerobic sludge.</title>
        <authorList>
            <person name="Liu J."/>
        </authorList>
    </citation>
    <scope>NUCLEOTIDE SEQUENCE</scope>
    <source>
        <strain evidence="1">BAD-10</strain>
    </source>
</reference>
<comment type="caution">
    <text evidence="1">The sequence shown here is derived from an EMBL/GenBank/DDBJ whole genome shotgun (WGS) entry which is preliminary data.</text>
</comment>
<dbReference type="Proteomes" id="UP000675379">
    <property type="component" value="Unassembled WGS sequence"/>
</dbReference>
<keyword evidence="2" id="KW-1185">Reference proteome</keyword>
<accession>A0A941CT47</accession>
<proteinExistence type="predicted"/>
<evidence type="ECO:0008006" key="3">
    <source>
        <dbReference type="Google" id="ProtNLM"/>
    </source>
</evidence>
<gene>
    <name evidence="1" type="ORF">KCG48_11325</name>
</gene>
<dbReference type="SUPFAM" id="SSF53335">
    <property type="entry name" value="S-adenosyl-L-methionine-dependent methyltransferases"/>
    <property type="match status" value="1"/>
</dbReference>
<evidence type="ECO:0000313" key="1">
    <source>
        <dbReference type="EMBL" id="MBR0576906.1"/>
    </source>
</evidence>
<dbReference type="InterPro" id="IPR029063">
    <property type="entry name" value="SAM-dependent_MTases_sf"/>
</dbReference>
<dbReference type="EMBL" id="JAGSCS010000016">
    <property type="protein sequence ID" value="MBR0576906.1"/>
    <property type="molecule type" value="Genomic_DNA"/>
</dbReference>
<sequence>MIEWKKSEALDEAMKKLLESLLEVREYLEEITPFNGEILTPAREKQLKGILLSHGLPSAIRQDPSILKDNPYFRDIRLDQVRSPSVWYEKAVIKKRTVLNTDFLRPVGTYLLHEHPLGYFDEDLEIPVLKEKGKVWMSPVVSEIQSMDDGVKKGWGRCMTMGLGLGFLPYLWLLKDEVKSVTVVERNPHVIELFNTYIRPQFPPEKELTILCGDALDYYNEPFLSQFDYSYVDFWESTEDGLAAYIKLQEKKVLAPRVDFWIEDAILQDVKHVVALYLLNHYRGGRIADFIAGQEGLMQTVAKKANRFFKSRQDVLSTEEELLFLLHDKETLRALLSLTR</sequence>
<dbReference type="AlphaFoldDB" id="A0A941CT47"/>
<organism evidence="1 2">
    <name type="scientific">Proteiniclasticum sediminis</name>
    <dbReference type="NCBI Taxonomy" id="2804028"/>
    <lineage>
        <taxon>Bacteria</taxon>
        <taxon>Bacillati</taxon>
        <taxon>Bacillota</taxon>
        <taxon>Clostridia</taxon>
        <taxon>Eubacteriales</taxon>
        <taxon>Clostridiaceae</taxon>
        <taxon>Proteiniclasticum</taxon>
    </lineage>
</organism>
<name>A0A941CT47_9CLOT</name>
<evidence type="ECO:0000313" key="2">
    <source>
        <dbReference type="Proteomes" id="UP000675379"/>
    </source>
</evidence>
<protein>
    <recommendedName>
        <fullName evidence="3">Methyltransferase</fullName>
    </recommendedName>
</protein>